<evidence type="ECO:0000259" key="1">
    <source>
        <dbReference type="Pfam" id="PF08349"/>
    </source>
</evidence>
<protein>
    <recommendedName>
        <fullName evidence="1">DUF1722 domain-containing protein</fullName>
    </recommendedName>
</protein>
<dbReference type="PANTHER" id="PTHR30087">
    <property type="entry name" value="INNER MEMBRANE PROTEIN"/>
    <property type="match status" value="1"/>
</dbReference>
<dbReference type="PIRSF" id="PIRSF037004">
    <property type="entry name" value="UCP037004"/>
    <property type="match status" value="1"/>
</dbReference>
<dbReference type="EMBL" id="RXGA01000002">
    <property type="protein sequence ID" value="RWX73708.1"/>
    <property type="molecule type" value="Genomic_DNA"/>
</dbReference>
<dbReference type="PANTHER" id="PTHR30087:SF0">
    <property type="entry name" value="INNER MEMBRANE PROTEIN"/>
    <property type="match status" value="1"/>
</dbReference>
<dbReference type="InterPro" id="IPR017087">
    <property type="entry name" value="UCP037004"/>
</dbReference>
<dbReference type="InterPro" id="IPR013560">
    <property type="entry name" value="DUF1722"/>
</dbReference>
<dbReference type="AlphaFoldDB" id="A0A3S3S0F0"/>
<proteinExistence type="predicted"/>
<accession>A0A3S3S0F0</accession>
<gene>
    <name evidence="2" type="ORF">Metus_0487</name>
</gene>
<evidence type="ECO:0000313" key="3">
    <source>
        <dbReference type="Proteomes" id="UP000288215"/>
    </source>
</evidence>
<name>A0A3S3S0F0_METS7</name>
<dbReference type="InterPro" id="IPR007553">
    <property type="entry name" value="2-thiour_desulf"/>
</dbReference>
<comment type="caution">
    <text evidence="2">The sequence shown here is derived from an EMBL/GenBank/DDBJ whole genome shotgun (WGS) entry which is preliminary data.</text>
</comment>
<sequence>MGVRARPIVVVSKCLGFEHCRWNAQIISNEFVNLLQSHVEFMPVCPEVEIGLGVPRNPIRVVHDPSSGTLRLVQPATGKDLTEAMQAFCESFLSSLSGIDGFILKGGSPSCGLKNVKIYSGIGSPYVKEKGRGIFGGAVFERFPRLAVEDEERLSNPLIREHFLTKLFTLAAFRQAQARGRATDLVEFHSNNKFLLMAYSQSAMRKLGKVVADQKAIGIENAFRVYRETLENALYRPPKRGSVVNVLKHMFGYFSQKLNEGERKFLLEAVENYRKGMAPLIVSVNLVRSYAIRFGIDYLLRQSFLEPYPLELMEKPTYDEDRDYWRF</sequence>
<feature type="domain" description="DUF1722" evidence="1">
    <location>
        <begin position="193"/>
        <end position="309"/>
    </location>
</feature>
<evidence type="ECO:0000313" key="2">
    <source>
        <dbReference type="EMBL" id="RWX73708.1"/>
    </source>
</evidence>
<dbReference type="Proteomes" id="UP000288215">
    <property type="component" value="Unassembled WGS sequence"/>
</dbReference>
<reference evidence="2 3" key="1">
    <citation type="submission" date="2018-12" db="EMBL/GenBank/DDBJ databases">
        <title>The complete genome of the methanogenic archaea of the candidate phylum Verstraetearchaeota, obtained from the metagenome of underground thermal water.</title>
        <authorList>
            <person name="Kadnikov V.V."/>
            <person name="Mardanov A.V."/>
            <person name="Beletsky A.V."/>
            <person name="Karnachuk O.V."/>
            <person name="Ravin N.V."/>
        </authorList>
    </citation>
    <scope>NUCLEOTIDE SEQUENCE [LARGE SCALE GENOMIC DNA]</scope>
    <source>
        <strain evidence="2">Ch88</strain>
    </source>
</reference>
<dbReference type="Pfam" id="PF08349">
    <property type="entry name" value="DUF1722"/>
    <property type="match status" value="1"/>
</dbReference>
<dbReference type="Pfam" id="PF04463">
    <property type="entry name" value="2-thiour_desulf"/>
    <property type="match status" value="1"/>
</dbReference>
<organism evidence="2 3">
    <name type="scientific">Methanosuratincola subterraneus</name>
    <dbReference type="NCBI Taxonomy" id="2593994"/>
    <lineage>
        <taxon>Archaea</taxon>
        <taxon>Thermoproteota</taxon>
        <taxon>Methanosuratincolia</taxon>
        <taxon>Candidatus Methanomethylicales</taxon>
        <taxon>Candidatus Methanomethylicaceae</taxon>
        <taxon>Candidatus Methanosuratincola (ex Vanwonterghem et al. 2016)</taxon>
    </lineage>
</organism>